<dbReference type="RefSeq" id="WP_151862382.1">
    <property type="nucleotide sequence ID" value="NZ_WBZC01000088.1"/>
</dbReference>
<evidence type="ECO:0000313" key="2">
    <source>
        <dbReference type="Proteomes" id="UP000432715"/>
    </source>
</evidence>
<comment type="caution">
    <text evidence="1">The sequence shown here is derived from an EMBL/GenBank/DDBJ whole genome shotgun (WGS) entry which is preliminary data.</text>
</comment>
<dbReference type="AlphaFoldDB" id="A0A6I0EVD3"/>
<gene>
    <name evidence="1" type="ORF">F8154_14795</name>
</gene>
<reference evidence="1 2" key="1">
    <citation type="submission" date="2019-10" db="EMBL/GenBank/DDBJ databases">
        <title>Alkaliphilus serpentinus sp. nov. and Alkaliphilus pronyensis sp. nov., two novel anaerobic alkaliphilic species isolated from the serpentinized-hosted hydrothermal field of the Prony Bay (New Caledonia).</title>
        <authorList>
            <person name="Postec A."/>
        </authorList>
    </citation>
    <scope>NUCLEOTIDE SEQUENCE [LARGE SCALE GENOMIC DNA]</scope>
    <source>
        <strain evidence="1 2">LacV</strain>
    </source>
</reference>
<organism evidence="1 2">
    <name type="scientific">Alkaliphilus pronyensis</name>
    <dbReference type="NCBI Taxonomy" id="1482732"/>
    <lineage>
        <taxon>Bacteria</taxon>
        <taxon>Bacillati</taxon>
        <taxon>Bacillota</taxon>
        <taxon>Clostridia</taxon>
        <taxon>Peptostreptococcales</taxon>
        <taxon>Natronincolaceae</taxon>
        <taxon>Alkaliphilus</taxon>
    </lineage>
</organism>
<protein>
    <recommendedName>
        <fullName evidence="3">Copper amine oxidase N-terminal domain-containing protein</fullName>
    </recommendedName>
</protein>
<evidence type="ECO:0000313" key="1">
    <source>
        <dbReference type="EMBL" id="KAB3529388.1"/>
    </source>
</evidence>
<dbReference type="EMBL" id="WBZC01000088">
    <property type="protein sequence ID" value="KAB3529388.1"/>
    <property type="molecule type" value="Genomic_DNA"/>
</dbReference>
<sequence length="469" mass="55655">MLKRSSIVTTFIIILIFTFTTSSYTDSYRRNITAWFNNIQVEIDGEKLEMADEPIVFEDKVYMPIEELADALYINFVYDEDEAMVRINTNRLFDVDTDTSSVPLTFQKHYELESLRKQVAEMEEEINRLQDGRLPYARIRTLEEMEEYIKEHFKVLKDINMSIQLLDLGRNEYSLNASFGNEISKWKELDRREVEGWIDDIYYAIRHFYDPEAKLEGIIRASSLKSGSQYTSYYTRGNMLYFDFMLSEHKKSPLIDGVKIENALNKKLKNYNNEVFTYEVFVNNNDVDLLVYYEKKKFDNWSPTSKMQYLKRIRTEVDRIYEDVNIDGKIIYSKNDEATLRFSISDDFISSYDLVVEMEEYINKTYDEFKYSGDTFKFNYKIYESYSNAFEVVLDGDFEIDDSDWEDVMDHGESSFRSHVQKVFRYLEGIYDVDIFGEVRDASLRSICDVEYYSTGSGSYRYVHPIIFP</sequence>
<accession>A0A6I0EVD3</accession>
<proteinExistence type="predicted"/>
<dbReference type="Proteomes" id="UP000432715">
    <property type="component" value="Unassembled WGS sequence"/>
</dbReference>
<keyword evidence="2" id="KW-1185">Reference proteome</keyword>
<evidence type="ECO:0008006" key="3">
    <source>
        <dbReference type="Google" id="ProtNLM"/>
    </source>
</evidence>
<dbReference type="OrthoDB" id="2353630at2"/>
<name>A0A6I0EVD3_9FIRM</name>